<keyword evidence="6" id="KW-0788">Thiol protease</keyword>
<dbReference type="SUPFAM" id="SSF53182">
    <property type="entry name" value="Pyrrolidone carboxyl peptidase (pyroglutamate aminopeptidase)"/>
    <property type="match status" value="1"/>
</dbReference>
<keyword evidence="11" id="KW-1185">Reference proteome</keyword>
<dbReference type="PANTHER" id="PTHR23402:SF1">
    <property type="entry name" value="PYROGLUTAMYL-PEPTIDASE I"/>
    <property type="match status" value="1"/>
</dbReference>
<name>A0A2G1QN15_9HYPH</name>
<evidence type="ECO:0000256" key="2">
    <source>
        <dbReference type="ARBA" id="ARBA00019191"/>
    </source>
</evidence>
<dbReference type="PRINTS" id="PR00706">
    <property type="entry name" value="PYROGLUPTASE"/>
</dbReference>
<keyword evidence="5" id="KW-0378">Hydrolase</keyword>
<comment type="caution">
    <text evidence="10">The sequence shown here is derived from an EMBL/GenBank/DDBJ whole genome shotgun (WGS) entry which is preliminary data.</text>
</comment>
<evidence type="ECO:0000256" key="6">
    <source>
        <dbReference type="ARBA" id="ARBA00022807"/>
    </source>
</evidence>
<evidence type="ECO:0000256" key="4">
    <source>
        <dbReference type="ARBA" id="ARBA00022670"/>
    </source>
</evidence>
<dbReference type="PIRSF" id="PIRSF015592">
    <property type="entry name" value="Prld-crbxl_pptds"/>
    <property type="match status" value="1"/>
</dbReference>
<dbReference type="InterPro" id="IPR036440">
    <property type="entry name" value="Peptidase_C15-like_sf"/>
</dbReference>
<sequence length="203" mass="21086">MTRAPRILVTGFGPFPGAPENPTEWLVAELSRQAGHPDYDLASAVLPVDYALAGPALDAAAAGARPDIAIHFGLAAGAAGFRLERLASHHQDHSLPDNAGQSAPRGTAGRAPVASQLPLDAVYAALAGRGLPVEWSDDAGGYLCNFVFYRSCAATLPPLAGAMSGFIHTSHVGEGEPLSPDEALDGARLILGTCARAWRTRRT</sequence>
<dbReference type="Proteomes" id="UP000221168">
    <property type="component" value="Unassembled WGS sequence"/>
</dbReference>
<evidence type="ECO:0000256" key="5">
    <source>
        <dbReference type="ARBA" id="ARBA00022801"/>
    </source>
</evidence>
<dbReference type="PANTHER" id="PTHR23402">
    <property type="entry name" value="PROTEASE FAMILY C15 PYROGLUTAMYL-PEPTIDASE I-RELATED"/>
    <property type="match status" value="1"/>
</dbReference>
<evidence type="ECO:0000256" key="3">
    <source>
        <dbReference type="ARBA" id="ARBA00022490"/>
    </source>
</evidence>
<gene>
    <name evidence="10" type="ORF">CSC94_12510</name>
</gene>
<dbReference type="Pfam" id="PF01470">
    <property type="entry name" value="Peptidase_C15"/>
    <property type="match status" value="1"/>
</dbReference>
<dbReference type="Gene3D" id="3.40.630.20">
    <property type="entry name" value="Peptidase C15, pyroglutamyl peptidase I-like"/>
    <property type="match status" value="1"/>
</dbReference>
<keyword evidence="4" id="KW-0645">Protease</keyword>
<dbReference type="GO" id="GO:0016920">
    <property type="term" value="F:pyroglutamyl-peptidase activity"/>
    <property type="evidence" value="ECO:0007669"/>
    <property type="project" value="InterPro"/>
</dbReference>
<dbReference type="InterPro" id="IPR016125">
    <property type="entry name" value="Peptidase_C15-like"/>
</dbReference>
<dbReference type="GO" id="GO:0005829">
    <property type="term" value="C:cytosol"/>
    <property type="evidence" value="ECO:0007669"/>
    <property type="project" value="InterPro"/>
</dbReference>
<reference evidence="10 11" key="1">
    <citation type="submission" date="2017-10" db="EMBL/GenBank/DDBJ databases">
        <title>Sedimentibacterium mangrovi gen. nov., sp. nov., a novel member of family Phyllobacteriacea isolated from mangrove sediment.</title>
        <authorList>
            <person name="Liao H."/>
            <person name="Tian Y."/>
        </authorList>
    </citation>
    <scope>NUCLEOTIDE SEQUENCE [LARGE SCALE GENOMIC DNA]</scope>
    <source>
        <strain evidence="10 11">X9-2-2</strain>
    </source>
</reference>
<comment type="similarity">
    <text evidence="1">Belongs to the peptidase C15 family.</text>
</comment>
<protein>
    <recommendedName>
        <fullName evidence="2">Pyrrolidone-carboxylate peptidase</fullName>
    </recommendedName>
    <alternativeName>
        <fullName evidence="7">5-oxoprolyl-peptidase</fullName>
    </alternativeName>
    <alternativeName>
        <fullName evidence="8">Pyroglutamyl-peptidase I</fullName>
    </alternativeName>
</protein>
<evidence type="ECO:0000256" key="1">
    <source>
        <dbReference type="ARBA" id="ARBA00006641"/>
    </source>
</evidence>
<dbReference type="EMBL" id="PDVP01000006">
    <property type="protein sequence ID" value="PHP66913.1"/>
    <property type="molecule type" value="Genomic_DNA"/>
</dbReference>
<dbReference type="GO" id="GO:0006508">
    <property type="term" value="P:proteolysis"/>
    <property type="evidence" value="ECO:0007669"/>
    <property type="project" value="UniProtKB-KW"/>
</dbReference>
<dbReference type="AlphaFoldDB" id="A0A2G1QN15"/>
<accession>A0A2G1QN15</accession>
<feature type="region of interest" description="Disordered" evidence="9">
    <location>
        <begin position="92"/>
        <end position="112"/>
    </location>
</feature>
<proteinExistence type="inferred from homology"/>
<dbReference type="OrthoDB" id="9779738at2"/>
<dbReference type="InterPro" id="IPR000816">
    <property type="entry name" value="Peptidase_C15"/>
</dbReference>
<dbReference type="RefSeq" id="WP_099306680.1">
    <property type="nucleotide sequence ID" value="NZ_PDVP01000006.1"/>
</dbReference>
<organism evidence="10 11">
    <name type="scientific">Zhengella mangrovi</name>
    <dbReference type="NCBI Taxonomy" id="1982044"/>
    <lineage>
        <taxon>Bacteria</taxon>
        <taxon>Pseudomonadati</taxon>
        <taxon>Pseudomonadota</taxon>
        <taxon>Alphaproteobacteria</taxon>
        <taxon>Hyphomicrobiales</taxon>
        <taxon>Notoacmeibacteraceae</taxon>
        <taxon>Zhengella</taxon>
    </lineage>
</organism>
<evidence type="ECO:0000256" key="7">
    <source>
        <dbReference type="ARBA" id="ARBA00030836"/>
    </source>
</evidence>
<evidence type="ECO:0000256" key="8">
    <source>
        <dbReference type="ARBA" id="ARBA00031559"/>
    </source>
</evidence>
<keyword evidence="3" id="KW-0963">Cytoplasm</keyword>
<evidence type="ECO:0000313" key="10">
    <source>
        <dbReference type="EMBL" id="PHP66913.1"/>
    </source>
</evidence>
<evidence type="ECO:0000256" key="9">
    <source>
        <dbReference type="SAM" id="MobiDB-lite"/>
    </source>
</evidence>
<evidence type="ECO:0000313" key="11">
    <source>
        <dbReference type="Proteomes" id="UP000221168"/>
    </source>
</evidence>